<evidence type="ECO:0000256" key="1">
    <source>
        <dbReference type="SAM" id="Coils"/>
    </source>
</evidence>
<protein>
    <submittedName>
        <fullName evidence="3">Uncharacterized protein</fullName>
    </submittedName>
</protein>
<evidence type="ECO:0000256" key="2">
    <source>
        <dbReference type="SAM" id="MobiDB-lite"/>
    </source>
</evidence>
<feature type="compositionally biased region" description="Polar residues" evidence="2">
    <location>
        <begin position="583"/>
        <end position="593"/>
    </location>
</feature>
<keyword evidence="1" id="KW-0175">Coiled coil</keyword>
<sequence length="727" mass="85652">MSQKKITTSKSKLNNEKQAEIAYNQDVAQNKIERKNNETLFHFLQRRTSFSLAKKVNESKRNASFHEGKGLNKSALISDSTINNADHLSTSKKKKIQFQDNNKDKEDNFWSSQHENRQNNHSIDLFPITPTKLKDFLKSPSNNVSVDVLQQSSSKKSILGNSVLLFKNHIQNNNQQKGILQDIVTNNNSIQIDDLFSSAKKENNHFGLAESFYEVNQCNKSSRYDLDNSKRRDQSEDNMKKSILKKQKKFNKNEYQENKENTTSNNLTENEKTMQNSIMNRSYVKEQINILKEKSNLDFSAFKQNFQSEVEFGEKKIKSQIQKLLNFVGQSLGQIEQLKMKVEESFEIFQSLDRHVLNNYQFFQEVPHFLEKYKSVKSSLGLLKNYAQNVEINQEEFDQRIQFFQNAYNSQVEQAIKETQTKALKQNKQEIENLERQIKEVVVKNEYLTQENKILKSSQAQLNKNIDFNSVKKNSSSIFIAEDLSQQDCDYHLKKENKKLHSKVEELLSEIYETSNINESIQQNLKNQIKRNEVEISELRSEKQQFIKDLQQIENDYSKKVNHLEQQLKKLQINQQGREDRNQSNNSKLSNENLMNQIRVLNETLEEKEKIRLKQKKDFEYASDIMTQEIVKLKKEIKQHMLEKESLQRKFSEFIGQAKQLEAYMNQNEQLLMLIKSKEDQIDDLFLIIKEIKSKSKEMGFDRYLKCYFKKANISDQNMHEKKPFKI</sequence>
<gene>
    <name evidence="3" type="ORF">TTHERM_01054260</name>
</gene>
<reference evidence="4" key="1">
    <citation type="journal article" date="2006" name="PLoS Biol.">
        <title>Macronuclear genome sequence of the ciliate Tetrahymena thermophila, a model eukaryote.</title>
        <authorList>
            <person name="Eisen J.A."/>
            <person name="Coyne R.S."/>
            <person name="Wu M."/>
            <person name="Wu D."/>
            <person name="Thiagarajan M."/>
            <person name="Wortman J.R."/>
            <person name="Badger J.H."/>
            <person name="Ren Q."/>
            <person name="Amedeo P."/>
            <person name="Jones K.M."/>
            <person name="Tallon L.J."/>
            <person name="Delcher A.L."/>
            <person name="Salzberg S.L."/>
            <person name="Silva J.C."/>
            <person name="Haas B.J."/>
            <person name="Majoros W.H."/>
            <person name="Farzad M."/>
            <person name="Carlton J.M."/>
            <person name="Smith R.K. Jr."/>
            <person name="Garg J."/>
            <person name="Pearlman R.E."/>
            <person name="Karrer K.M."/>
            <person name="Sun L."/>
            <person name="Manning G."/>
            <person name="Elde N.C."/>
            <person name="Turkewitz A.P."/>
            <person name="Asai D.J."/>
            <person name="Wilkes D.E."/>
            <person name="Wang Y."/>
            <person name="Cai H."/>
            <person name="Collins K."/>
            <person name="Stewart B.A."/>
            <person name="Lee S.R."/>
            <person name="Wilamowska K."/>
            <person name="Weinberg Z."/>
            <person name="Ruzzo W.L."/>
            <person name="Wloga D."/>
            <person name="Gaertig J."/>
            <person name="Frankel J."/>
            <person name="Tsao C.-C."/>
            <person name="Gorovsky M.A."/>
            <person name="Keeling P.J."/>
            <person name="Waller R.F."/>
            <person name="Patron N.J."/>
            <person name="Cherry J.M."/>
            <person name="Stover N.A."/>
            <person name="Krieger C.J."/>
            <person name="del Toro C."/>
            <person name="Ryder H.F."/>
            <person name="Williamson S.C."/>
            <person name="Barbeau R.A."/>
            <person name="Hamilton E.P."/>
            <person name="Orias E."/>
        </authorList>
    </citation>
    <scope>NUCLEOTIDE SEQUENCE [LARGE SCALE GENOMIC DNA]</scope>
    <source>
        <strain evidence="4">SB210</strain>
    </source>
</reference>
<evidence type="ECO:0000313" key="4">
    <source>
        <dbReference type="Proteomes" id="UP000009168"/>
    </source>
</evidence>
<dbReference type="GeneID" id="7836347"/>
<dbReference type="Proteomes" id="UP000009168">
    <property type="component" value="Unassembled WGS sequence"/>
</dbReference>
<feature type="region of interest" description="Disordered" evidence="2">
    <location>
        <begin position="88"/>
        <end position="116"/>
    </location>
</feature>
<feature type="coiled-coil region" evidence="1">
    <location>
        <begin position="417"/>
        <end position="451"/>
    </location>
</feature>
<feature type="compositionally biased region" description="Basic and acidic residues" evidence="2">
    <location>
        <begin position="223"/>
        <end position="240"/>
    </location>
</feature>
<feature type="compositionally biased region" description="Basic and acidic residues" evidence="2">
    <location>
        <begin position="101"/>
        <end position="116"/>
    </location>
</feature>
<dbReference type="KEGG" id="tet:TTHERM_01054260"/>
<accession>Q22CC5</accession>
<keyword evidence="4" id="KW-1185">Reference proteome</keyword>
<name>Q22CC5_TETTS</name>
<feature type="region of interest" description="Disordered" evidence="2">
    <location>
        <begin position="223"/>
        <end position="265"/>
    </location>
</feature>
<dbReference type="EMBL" id="GG662589">
    <property type="protein sequence ID" value="EAR82941.3"/>
    <property type="molecule type" value="Genomic_DNA"/>
</dbReference>
<organism evidence="3 4">
    <name type="scientific">Tetrahymena thermophila (strain SB210)</name>
    <dbReference type="NCBI Taxonomy" id="312017"/>
    <lineage>
        <taxon>Eukaryota</taxon>
        <taxon>Sar</taxon>
        <taxon>Alveolata</taxon>
        <taxon>Ciliophora</taxon>
        <taxon>Intramacronucleata</taxon>
        <taxon>Oligohymenophorea</taxon>
        <taxon>Hymenostomatida</taxon>
        <taxon>Tetrahymenina</taxon>
        <taxon>Tetrahymenidae</taxon>
        <taxon>Tetrahymena</taxon>
    </lineage>
</organism>
<feature type="compositionally biased region" description="Basic and acidic residues" evidence="2">
    <location>
        <begin position="251"/>
        <end position="260"/>
    </location>
</feature>
<dbReference type="InParanoid" id="Q22CC5"/>
<proteinExistence type="predicted"/>
<evidence type="ECO:0000313" key="3">
    <source>
        <dbReference type="EMBL" id="EAR82941.3"/>
    </source>
</evidence>
<dbReference type="RefSeq" id="XP_001030604.3">
    <property type="nucleotide sequence ID" value="XM_001030604.3"/>
</dbReference>
<feature type="region of interest" description="Disordered" evidence="2">
    <location>
        <begin position="573"/>
        <end position="593"/>
    </location>
</feature>
<dbReference type="HOGENOM" id="CLU_399836_0_0_1"/>
<dbReference type="AlphaFoldDB" id="Q22CC5"/>